<evidence type="ECO:0000259" key="9">
    <source>
        <dbReference type="PROSITE" id="PS50076"/>
    </source>
</evidence>
<evidence type="ECO:0000313" key="12">
    <source>
        <dbReference type="EMBL" id="JAS13999.1"/>
    </source>
</evidence>
<dbReference type="SMART" id="SM00717">
    <property type="entry name" value="SANT"/>
    <property type="match status" value="2"/>
</dbReference>
<name>A0A1B6CKJ1_9HEMI</name>
<feature type="coiled-coil region" evidence="8">
    <location>
        <begin position="289"/>
        <end position="359"/>
    </location>
</feature>
<evidence type="ECO:0000256" key="6">
    <source>
        <dbReference type="ARBA" id="ARBA00023186"/>
    </source>
</evidence>
<dbReference type="PANTHER" id="PTHR43999:SF1">
    <property type="entry name" value="DNAJ HOMOLOG SUBFAMILY C MEMBER 2"/>
    <property type="match status" value="1"/>
</dbReference>
<evidence type="ECO:0000256" key="5">
    <source>
        <dbReference type="ARBA" id="ARBA00023159"/>
    </source>
</evidence>
<dbReference type="PANTHER" id="PTHR43999">
    <property type="entry name" value="DNAJ HOMOLOG SUBFAMILY C MEMBER 2"/>
    <property type="match status" value="1"/>
</dbReference>
<keyword evidence="3" id="KW-0963">Cytoplasm</keyword>
<evidence type="ECO:0000256" key="7">
    <source>
        <dbReference type="ARBA" id="ARBA00023242"/>
    </source>
</evidence>
<dbReference type="InterPro" id="IPR001005">
    <property type="entry name" value="SANT/Myb"/>
</dbReference>
<keyword evidence="8" id="KW-0175">Coiled coil</keyword>
<dbReference type="InterPro" id="IPR017884">
    <property type="entry name" value="SANT_dom"/>
</dbReference>
<dbReference type="InterPro" id="IPR044634">
    <property type="entry name" value="Zuotin/DnaJC2"/>
</dbReference>
<dbReference type="GO" id="GO:0005634">
    <property type="term" value="C:nucleus"/>
    <property type="evidence" value="ECO:0007669"/>
    <property type="project" value="UniProtKB-SubCell"/>
</dbReference>
<accession>A0A1B6CKJ1</accession>
<evidence type="ECO:0000256" key="2">
    <source>
        <dbReference type="ARBA" id="ARBA00004496"/>
    </source>
</evidence>
<dbReference type="AlphaFoldDB" id="A0A1B6CKJ1"/>
<evidence type="ECO:0000256" key="1">
    <source>
        <dbReference type="ARBA" id="ARBA00004123"/>
    </source>
</evidence>
<dbReference type="PROSITE" id="PS50090">
    <property type="entry name" value="MYB_LIKE"/>
    <property type="match status" value="1"/>
</dbReference>
<dbReference type="GO" id="GO:0005829">
    <property type="term" value="C:cytosol"/>
    <property type="evidence" value="ECO:0007669"/>
    <property type="project" value="TreeGrafter"/>
</dbReference>
<dbReference type="Pfam" id="PF16717">
    <property type="entry name" value="RAC_head"/>
    <property type="match status" value="1"/>
</dbReference>
<dbReference type="FunFam" id="1.10.10.60:FF:000180">
    <property type="entry name" value="DnaJ (Hsp40) homolog, subfamily C, member 2"/>
    <property type="match status" value="1"/>
</dbReference>
<dbReference type="SUPFAM" id="SSF46565">
    <property type="entry name" value="Chaperone J-domain"/>
    <property type="match status" value="1"/>
</dbReference>
<dbReference type="InterPro" id="IPR001623">
    <property type="entry name" value="DnaJ_domain"/>
</dbReference>
<evidence type="ECO:0000259" key="10">
    <source>
        <dbReference type="PROSITE" id="PS50090"/>
    </source>
</evidence>
<dbReference type="Pfam" id="PF23082">
    <property type="entry name" value="Myb_DNA-binding_2"/>
    <property type="match status" value="1"/>
</dbReference>
<dbReference type="GO" id="GO:0051083">
    <property type="term" value="P:'de novo' cotranslational protein folding"/>
    <property type="evidence" value="ECO:0007669"/>
    <property type="project" value="InterPro"/>
</dbReference>
<reference evidence="12" key="1">
    <citation type="submission" date="2015-12" db="EMBL/GenBank/DDBJ databases">
        <title>De novo transcriptome assembly of four potential Pierce s Disease insect vectors from Arizona vineyards.</title>
        <authorList>
            <person name="Tassone E.E."/>
        </authorList>
    </citation>
    <scope>NUCLEOTIDE SEQUENCE</scope>
</reference>
<evidence type="ECO:0000256" key="3">
    <source>
        <dbReference type="ARBA" id="ARBA00022490"/>
    </source>
</evidence>
<dbReference type="InterPro" id="IPR054076">
    <property type="entry name" value="ZUO1-like_ZHD"/>
</dbReference>
<dbReference type="GO" id="GO:0043022">
    <property type="term" value="F:ribosome binding"/>
    <property type="evidence" value="ECO:0007669"/>
    <property type="project" value="InterPro"/>
</dbReference>
<evidence type="ECO:0000259" key="11">
    <source>
        <dbReference type="PROSITE" id="PS51293"/>
    </source>
</evidence>
<feature type="domain" description="J" evidence="9">
    <location>
        <begin position="89"/>
        <end position="164"/>
    </location>
</feature>
<comment type="subcellular location">
    <subcellularLocation>
        <location evidence="2">Cytoplasm</location>
    </subcellularLocation>
    <subcellularLocation>
        <location evidence="1">Nucleus</location>
    </subcellularLocation>
</comment>
<dbReference type="SMART" id="SM00271">
    <property type="entry name" value="DnaJ"/>
    <property type="match status" value="1"/>
</dbReference>
<keyword evidence="7" id="KW-0539">Nucleus</keyword>
<feature type="domain" description="Myb-like" evidence="10">
    <location>
        <begin position="554"/>
        <end position="601"/>
    </location>
</feature>
<dbReference type="Pfam" id="PF00249">
    <property type="entry name" value="Myb_DNA-binding"/>
    <property type="match status" value="1"/>
</dbReference>
<dbReference type="InterPro" id="IPR018253">
    <property type="entry name" value="DnaJ_domain_CS"/>
</dbReference>
<evidence type="ECO:0000256" key="8">
    <source>
        <dbReference type="SAM" id="Coils"/>
    </source>
</evidence>
<dbReference type="InterPro" id="IPR042569">
    <property type="entry name" value="RAC_head_sf"/>
</dbReference>
<evidence type="ECO:0000256" key="4">
    <source>
        <dbReference type="ARBA" id="ARBA00022737"/>
    </source>
</evidence>
<keyword evidence="4" id="KW-0677">Repeat</keyword>
<dbReference type="PROSITE" id="PS51293">
    <property type="entry name" value="SANT"/>
    <property type="match status" value="1"/>
</dbReference>
<dbReference type="InterPro" id="IPR032003">
    <property type="entry name" value="RAC_head"/>
</dbReference>
<keyword evidence="5" id="KW-0010">Activator</keyword>
<dbReference type="Gene3D" id="1.10.10.60">
    <property type="entry name" value="Homeodomain-like"/>
    <property type="match status" value="2"/>
</dbReference>
<dbReference type="CDD" id="cd06257">
    <property type="entry name" value="DnaJ"/>
    <property type="match status" value="1"/>
</dbReference>
<dbReference type="SUPFAM" id="SSF46689">
    <property type="entry name" value="Homeodomain-like"/>
    <property type="match status" value="2"/>
</dbReference>
<protein>
    <submittedName>
        <fullName evidence="12">Uncharacterized protein</fullName>
    </submittedName>
</protein>
<dbReference type="CDD" id="cd00167">
    <property type="entry name" value="SANT"/>
    <property type="match status" value="1"/>
</dbReference>
<dbReference type="InterPro" id="IPR009057">
    <property type="entry name" value="Homeodomain-like_sf"/>
</dbReference>
<sequence length="618" mass="72027">MAVNGHQEEIIETNKLCVKDLVKYVEVECVGPAALQFYFQRVLGIEDNKNTQSEIDESDISDDVINDVEIESDINYLRSLDPKLWKDQDHYAVLGLKNIRHRAGEALIRKAHRSQVLKHHPDKRQISDNDKPISKDEDDYFTCITKAYEILSDKTKRRSYDSIDPEFNNEIPSNDQYSKTNFFKVFGEVFERNARWSEKKPVPSLGGPNDNIEKVDRFYSFWYNFESWREYSYLDEEDKDKGEDREGRRYIEKQNKAARAKLKKEEMTRIRNLVDLAYSIDPRIAKFLVEEKEKKLAAKRAKQEAARAAREEEERIAVEEMEKARILKEQAEAAERAKQDAVKIEKEALKKALKKARKNIWTFCKSNNFYVQNQDQTVYHMTSLEKVSEVFDLQQLEDFFKELQINGEKSFLNTIQNVEKKLEEERIKVVEAASNKQIGPNNKKGEATWTNDHLQLLIKAVNLFPAGTNERWEVVANFMNQHSNGIVRTAKEVLNKAKDLQSKDYSKDILKKAANKNAYDNFKKDKKDPLTENVEAYTSERFESVAEQQGVPVPWTNQEQQLLEQALKTYPASTPERWDRIAECLPSRSKKECMKRYKELVEMVKAKKAAQASVSKKD</sequence>
<dbReference type="Pfam" id="PF21884">
    <property type="entry name" value="ZUO1-like_ZHD"/>
    <property type="match status" value="1"/>
</dbReference>
<dbReference type="Pfam" id="PF00226">
    <property type="entry name" value="DnaJ"/>
    <property type="match status" value="1"/>
</dbReference>
<dbReference type="GO" id="GO:0030544">
    <property type="term" value="F:Hsp70 protein binding"/>
    <property type="evidence" value="ECO:0007669"/>
    <property type="project" value="InterPro"/>
</dbReference>
<gene>
    <name evidence="12" type="ORF">g.8904</name>
</gene>
<feature type="domain" description="SANT" evidence="11">
    <location>
        <begin position="555"/>
        <end position="605"/>
    </location>
</feature>
<organism evidence="12">
    <name type="scientific">Clastoptera arizonana</name>
    <name type="common">Arizona spittle bug</name>
    <dbReference type="NCBI Taxonomy" id="38151"/>
    <lineage>
        <taxon>Eukaryota</taxon>
        <taxon>Metazoa</taxon>
        <taxon>Ecdysozoa</taxon>
        <taxon>Arthropoda</taxon>
        <taxon>Hexapoda</taxon>
        <taxon>Insecta</taxon>
        <taxon>Pterygota</taxon>
        <taxon>Neoptera</taxon>
        <taxon>Paraneoptera</taxon>
        <taxon>Hemiptera</taxon>
        <taxon>Auchenorrhyncha</taxon>
        <taxon>Cercopoidea</taxon>
        <taxon>Clastopteridae</taxon>
        <taxon>Clastoptera</taxon>
    </lineage>
</organism>
<dbReference type="InterPro" id="IPR036869">
    <property type="entry name" value="J_dom_sf"/>
</dbReference>
<dbReference type="PROSITE" id="PS00636">
    <property type="entry name" value="DNAJ_1"/>
    <property type="match status" value="1"/>
</dbReference>
<dbReference type="GO" id="GO:0006450">
    <property type="term" value="P:regulation of translational fidelity"/>
    <property type="evidence" value="ECO:0007669"/>
    <property type="project" value="InterPro"/>
</dbReference>
<dbReference type="PROSITE" id="PS50076">
    <property type="entry name" value="DNAJ_2"/>
    <property type="match status" value="1"/>
</dbReference>
<dbReference type="Gene3D" id="1.10.287.110">
    <property type="entry name" value="DnaJ domain"/>
    <property type="match status" value="1"/>
</dbReference>
<proteinExistence type="predicted"/>
<keyword evidence="6" id="KW-0143">Chaperone</keyword>
<dbReference type="EMBL" id="GEDC01023299">
    <property type="protein sequence ID" value="JAS13999.1"/>
    <property type="molecule type" value="Transcribed_RNA"/>
</dbReference>
<dbReference type="Gene3D" id="1.10.8.840">
    <property type="entry name" value="Ribosome-associated complex head domain"/>
    <property type="match status" value="1"/>
</dbReference>